<dbReference type="Gene3D" id="1.20.5.110">
    <property type="match status" value="2"/>
</dbReference>
<evidence type="ECO:0000313" key="8">
    <source>
        <dbReference type="EMBL" id="CAG9104858.1"/>
    </source>
</evidence>
<comment type="similarity">
    <text evidence="1">Belongs to the SNAP-25 family.</text>
</comment>
<dbReference type="GO" id="GO:0098793">
    <property type="term" value="C:presynapse"/>
    <property type="evidence" value="ECO:0007669"/>
    <property type="project" value="GOC"/>
</dbReference>
<feature type="compositionally biased region" description="Pro residues" evidence="6">
    <location>
        <begin position="31"/>
        <end position="42"/>
    </location>
</feature>
<dbReference type="GO" id="GO:0031629">
    <property type="term" value="P:synaptic vesicle fusion to presynaptic active zone membrane"/>
    <property type="evidence" value="ECO:0007669"/>
    <property type="project" value="TreeGrafter"/>
</dbReference>
<evidence type="ECO:0000256" key="5">
    <source>
        <dbReference type="SAM" id="Coils"/>
    </source>
</evidence>
<feature type="region of interest" description="Disordered" evidence="6">
    <location>
        <begin position="27"/>
        <end position="46"/>
    </location>
</feature>
<dbReference type="PANTHER" id="PTHR19305:SF9">
    <property type="entry name" value="SYNAPTOSOMAL-ASSOCIATED PROTEIN 29"/>
    <property type="match status" value="1"/>
</dbReference>
<evidence type="ECO:0000256" key="6">
    <source>
        <dbReference type="SAM" id="MobiDB-lite"/>
    </source>
</evidence>
<dbReference type="PROSITE" id="PS50192">
    <property type="entry name" value="T_SNARE"/>
    <property type="match status" value="1"/>
</dbReference>
<dbReference type="GO" id="GO:0015031">
    <property type="term" value="P:protein transport"/>
    <property type="evidence" value="ECO:0007669"/>
    <property type="project" value="UniProtKB-KW"/>
</dbReference>
<evidence type="ECO:0000256" key="2">
    <source>
        <dbReference type="ARBA" id="ARBA00022448"/>
    </source>
</evidence>
<dbReference type="CDD" id="cd15887">
    <property type="entry name" value="SNARE_SNAP29N"/>
    <property type="match status" value="1"/>
</dbReference>
<dbReference type="GO" id="GO:0005484">
    <property type="term" value="F:SNAP receptor activity"/>
    <property type="evidence" value="ECO:0007669"/>
    <property type="project" value="TreeGrafter"/>
</dbReference>
<evidence type="ECO:0000259" key="7">
    <source>
        <dbReference type="PROSITE" id="PS50192"/>
    </source>
</evidence>
<dbReference type="Pfam" id="PF12352">
    <property type="entry name" value="V-SNARE_C"/>
    <property type="match status" value="1"/>
</dbReference>
<proteinExistence type="inferred from homology"/>
<evidence type="ECO:0000256" key="3">
    <source>
        <dbReference type="ARBA" id="ARBA00022927"/>
    </source>
</evidence>
<dbReference type="SUPFAM" id="SSF58038">
    <property type="entry name" value="SNARE fusion complex"/>
    <property type="match status" value="2"/>
</dbReference>
<feature type="region of interest" description="Disordered" evidence="6">
    <location>
        <begin position="139"/>
        <end position="190"/>
    </location>
</feature>
<feature type="domain" description="T-SNARE coiled-coil homology" evidence="7">
    <location>
        <begin position="218"/>
        <end position="273"/>
    </location>
</feature>
<keyword evidence="9" id="KW-1185">Reference proteome</keyword>
<keyword evidence="2" id="KW-0813">Transport</keyword>
<reference evidence="8" key="1">
    <citation type="submission" date="2020-11" db="EMBL/GenBank/DDBJ databases">
        <authorList>
            <person name="Whiteford S."/>
        </authorList>
    </citation>
    <scope>NUCLEOTIDE SEQUENCE</scope>
</reference>
<gene>
    <name evidence="8" type="ORF">PLXY2_LOCUS3365</name>
</gene>
<evidence type="ECO:0000313" key="9">
    <source>
        <dbReference type="Proteomes" id="UP000653454"/>
    </source>
</evidence>
<sequence>MAGHRYISNTNNLFEDEVDDDTFVNSYRRNQPPPAQARPAPTPYGGHLADLERQRQAMLERQREIEQRTLDSSSRSIGLLRDSEQIGIATAEELVRQREQLQNTNQRLDEINTNLNYSQKHLNGIKSVFYGLKNYLSGKSETPPRSSVSPASEAMKGTGPSSSRLNNTLDNLGNVASGVDRYGSHPSTRLRGLDDAPVATAMASAPVTDSQRVNEMLDANLDEMVQAITRLKGLGTALTEEIDQQNELIENIQDKAEIADIKIGKQNKQMNKLLGK</sequence>
<feature type="compositionally biased region" description="Polar residues" evidence="6">
    <location>
        <begin position="139"/>
        <end position="150"/>
    </location>
</feature>
<dbReference type="CDD" id="cd15856">
    <property type="entry name" value="SNARE_SNAP29C"/>
    <property type="match status" value="1"/>
</dbReference>
<dbReference type="PANTHER" id="PTHR19305">
    <property type="entry name" value="SYNAPTOSOMAL ASSOCIATED PROTEIN"/>
    <property type="match status" value="1"/>
</dbReference>
<dbReference type="GO" id="GO:0005886">
    <property type="term" value="C:plasma membrane"/>
    <property type="evidence" value="ECO:0007669"/>
    <property type="project" value="TreeGrafter"/>
</dbReference>
<keyword evidence="3" id="KW-0653">Protein transport</keyword>
<evidence type="ECO:0000256" key="1">
    <source>
        <dbReference type="ARBA" id="ARBA00009480"/>
    </source>
</evidence>
<dbReference type="InterPro" id="IPR000727">
    <property type="entry name" value="T_SNARE_dom"/>
</dbReference>
<keyword evidence="4 5" id="KW-0175">Coiled coil</keyword>
<protein>
    <submittedName>
        <fullName evidence="8">(diamondback moth) hypothetical protein</fullName>
    </submittedName>
</protein>
<organism evidence="8 9">
    <name type="scientific">Plutella xylostella</name>
    <name type="common">Diamondback moth</name>
    <name type="synonym">Plutella maculipennis</name>
    <dbReference type="NCBI Taxonomy" id="51655"/>
    <lineage>
        <taxon>Eukaryota</taxon>
        <taxon>Metazoa</taxon>
        <taxon>Ecdysozoa</taxon>
        <taxon>Arthropoda</taxon>
        <taxon>Hexapoda</taxon>
        <taxon>Insecta</taxon>
        <taxon>Pterygota</taxon>
        <taxon>Neoptera</taxon>
        <taxon>Endopterygota</taxon>
        <taxon>Lepidoptera</taxon>
        <taxon>Glossata</taxon>
        <taxon>Ditrysia</taxon>
        <taxon>Yponomeutoidea</taxon>
        <taxon>Plutellidae</taxon>
        <taxon>Plutella</taxon>
    </lineage>
</organism>
<dbReference type="GO" id="GO:0019905">
    <property type="term" value="F:syntaxin binding"/>
    <property type="evidence" value="ECO:0007669"/>
    <property type="project" value="TreeGrafter"/>
</dbReference>
<feature type="compositionally biased region" description="Polar residues" evidence="6">
    <location>
        <begin position="159"/>
        <end position="171"/>
    </location>
</feature>
<comment type="caution">
    <text evidence="8">The sequence shown here is derived from an EMBL/GenBank/DDBJ whole genome shotgun (WGS) entry which is preliminary data.</text>
</comment>
<feature type="coiled-coil region" evidence="5">
    <location>
        <begin position="235"/>
        <end position="262"/>
    </location>
</feature>
<dbReference type="GO" id="GO:0031201">
    <property type="term" value="C:SNARE complex"/>
    <property type="evidence" value="ECO:0007669"/>
    <property type="project" value="TreeGrafter"/>
</dbReference>
<feature type="coiled-coil region" evidence="5">
    <location>
        <begin position="48"/>
        <end position="114"/>
    </location>
</feature>
<dbReference type="GO" id="GO:0016082">
    <property type="term" value="P:synaptic vesicle priming"/>
    <property type="evidence" value="ECO:0007669"/>
    <property type="project" value="TreeGrafter"/>
</dbReference>
<dbReference type="SMART" id="SM00397">
    <property type="entry name" value="t_SNARE"/>
    <property type="match status" value="2"/>
</dbReference>
<dbReference type="Proteomes" id="UP000653454">
    <property type="component" value="Unassembled WGS sequence"/>
</dbReference>
<accession>A0A8S4DN47</accession>
<evidence type="ECO:0000256" key="4">
    <source>
        <dbReference type="ARBA" id="ARBA00023054"/>
    </source>
</evidence>
<dbReference type="FunFam" id="1.20.5.110:FF:000041">
    <property type="entry name" value="Synaptosomal-associated protein 29"/>
    <property type="match status" value="1"/>
</dbReference>
<dbReference type="EMBL" id="CAJHNJ030000008">
    <property type="protein sequence ID" value="CAG9104858.1"/>
    <property type="molecule type" value="Genomic_DNA"/>
</dbReference>
<name>A0A8S4DN47_PLUXY</name>
<dbReference type="AlphaFoldDB" id="A0A8S4DN47"/>